<dbReference type="Gene3D" id="2.60.40.10">
    <property type="entry name" value="Immunoglobulins"/>
    <property type="match status" value="1"/>
</dbReference>
<dbReference type="Proteomes" id="UP001217089">
    <property type="component" value="Unassembled WGS sequence"/>
</dbReference>
<gene>
    <name evidence="3" type="ORF">KUTeg_022665</name>
</gene>
<evidence type="ECO:0000313" key="3">
    <source>
        <dbReference type="EMBL" id="KAJ8298605.1"/>
    </source>
</evidence>
<comment type="similarity">
    <text evidence="1">Belongs to the transglutaminase superfamily. Transglutaminase family.</text>
</comment>
<dbReference type="PANTHER" id="PTHR11590">
    <property type="entry name" value="PROTEIN-GLUTAMINE GAMMA-GLUTAMYLTRANSFERASE"/>
    <property type="match status" value="1"/>
</dbReference>
<reference evidence="3 4" key="1">
    <citation type="submission" date="2022-12" db="EMBL/GenBank/DDBJ databases">
        <title>Chromosome-level genome of Tegillarca granosa.</title>
        <authorList>
            <person name="Kim J."/>
        </authorList>
    </citation>
    <scope>NUCLEOTIDE SEQUENCE [LARGE SCALE GENOMIC DNA]</scope>
    <source>
        <strain evidence="3">Teg-2019</strain>
        <tissue evidence="3">Adductor muscle</tissue>
    </source>
</reference>
<dbReference type="SUPFAM" id="SSF81296">
    <property type="entry name" value="E set domains"/>
    <property type="match status" value="1"/>
</dbReference>
<organism evidence="3 4">
    <name type="scientific">Tegillarca granosa</name>
    <name type="common">Malaysian cockle</name>
    <name type="synonym">Anadara granosa</name>
    <dbReference type="NCBI Taxonomy" id="220873"/>
    <lineage>
        <taxon>Eukaryota</taxon>
        <taxon>Metazoa</taxon>
        <taxon>Spiralia</taxon>
        <taxon>Lophotrochozoa</taxon>
        <taxon>Mollusca</taxon>
        <taxon>Bivalvia</taxon>
        <taxon>Autobranchia</taxon>
        <taxon>Pteriomorphia</taxon>
        <taxon>Arcoida</taxon>
        <taxon>Arcoidea</taxon>
        <taxon>Arcidae</taxon>
        <taxon>Tegillarca</taxon>
    </lineage>
</organism>
<evidence type="ECO:0000313" key="4">
    <source>
        <dbReference type="Proteomes" id="UP001217089"/>
    </source>
</evidence>
<dbReference type="InterPro" id="IPR013783">
    <property type="entry name" value="Ig-like_fold"/>
</dbReference>
<proteinExistence type="inferred from homology"/>
<accession>A0ABQ9E508</accession>
<evidence type="ECO:0000256" key="1">
    <source>
        <dbReference type="ARBA" id="ARBA00005968"/>
    </source>
</evidence>
<feature type="domain" description="Transglutaminase N-terminal" evidence="2">
    <location>
        <begin position="38"/>
        <end position="151"/>
    </location>
</feature>
<keyword evidence="4" id="KW-1185">Reference proteome</keyword>
<dbReference type="Gene3D" id="3.90.260.10">
    <property type="entry name" value="Transglutaminase-like"/>
    <property type="match status" value="1"/>
</dbReference>
<dbReference type="InterPro" id="IPR001102">
    <property type="entry name" value="Transglutaminase_N"/>
</dbReference>
<dbReference type="InterPro" id="IPR038765">
    <property type="entry name" value="Papain-like_cys_pep_sf"/>
</dbReference>
<sequence length="240" mass="28067">MDDRNKDLMNQQHSEQIISEKIDEYATPQEDLKIIVLDLLPVENGFDHHTIKFDAVRNGSLVVRRGQTFDLLVKFNREFVMQKDSLRFTFETGNEPSPVRGSYIECLLGNKENQSRWRVMIKKRIAEDEIVLFAYTPPDCLVSNWKLTVETVELTDEFVNPISRSKEIHLFILFNPWCQDDSVYFPDNKLLEEYVNNDSGVIFQGNYKQIGAKPWFFGQFEEGILEASLYCMQKGFNFKV</sequence>
<dbReference type="SUPFAM" id="SSF54001">
    <property type="entry name" value="Cysteine proteinases"/>
    <property type="match status" value="1"/>
</dbReference>
<name>A0ABQ9E508_TEGGR</name>
<comment type="caution">
    <text evidence="3">The sequence shown here is derived from an EMBL/GenBank/DDBJ whole genome shotgun (WGS) entry which is preliminary data.</text>
</comment>
<dbReference type="EMBL" id="JARBDR010000921">
    <property type="protein sequence ID" value="KAJ8298605.1"/>
    <property type="molecule type" value="Genomic_DNA"/>
</dbReference>
<dbReference type="Pfam" id="PF00868">
    <property type="entry name" value="Transglut_N"/>
    <property type="match status" value="1"/>
</dbReference>
<protein>
    <recommendedName>
        <fullName evidence="2">Transglutaminase N-terminal domain-containing protein</fullName>
    </recommendedName>
</protein>
<dbReference type="InterPro" id="IPR014756">
    <property type="entry name" value="Ig_E-set"/>
</dbReference>
<dbReference type="InterPro" id="IPR036985">
    <property type="entry name" value="Transglutaminase-like_sf"/>
</dbReference>
<dbReference type="InterPro" id="IPR050779">
    <property type="entry name" value="Transglutaminase"/>
</dbReference>
<evidence type="ECO:0000259" key="2">
    <source>
        <dbReference type="Pfam" id="PF00868"/>
    </source>
</evidence>
<dbReference type="PANTHER" id="PTHR11590:SF40">
    <property type="entry name" value="HEMOCYTE PROTEIN-GLUTAMINE GAMMA-GLUTAMYLTRANSFERASE-LIKE PROTEIN"/>
    <property type="match status" value="1"/>
</dbReference>